<name>A0A914MXM5_MELIC</name>
<feature type="domain" description="Integrase catalytic" evidence="2">
    <location>
        <begin position="1461"/>
        <end position="1651"/>
    </location>
</feature>
<dbReference type="InterPro" id="IPR041588">
    <property type="entry name" value="Integrase_H2C2"/>
</dbReference>
<evidence type="ECO:0000259" key="2">
    <source>
        <dbReference type="PROSITE" id="PS50994"/>
    </source>
</evidence>
<evidence type="ECO:0000313" key="4">
    <source>
        <dbReference type="WBParaSite" id="Minc3s02803g31625"/>
    </source>
</evidence>
<organism evidence="3 4">
    <name type="scientific">Meloidogyne incognita</name>
    <name type="common">Southern root-knot nematode worm</name>
    <name type="synonym">Oxyuris incognita</name>
    <dbReference type="NCBI Taxonomy" id="6306"/>
    <lineage>
        <taxon>Eukaryota</taxon>
        <taxon>Metazoa</taxon>
        <taxon>Ecdysozoa</taxon>
        <taxon>Nematoda</taxon>
        <taxon>Chromadorea</taxon>
        <taxon>Rhabditida</taxon>
        <taxon>Tylenchina</taxon>
        <taxon>Tylenchomorpha</taxon>
        <taxon>Tylenchoidea</taxon>
        <taxon>Meloidogynidae</taxon>
        <taxon>Meloidogyninae</taxon>
        <taxon>Meloidogyne</taxon>
        <taxon>Meloidogyne incognita group</taxon>
    </lineage>
</organism>
<dbReference type="WBParaSite" id="Minc3s02803g31625">
    <property type="protein sequence ID" value="Minc3s02803g31625"/>
    <property type="gene ID" value="Minc3s02803g31625"/>
</dbReference>
<dbReference type="Pfam" id="PF05380">
    <property type="entry name" value="Peptidase_A17"/>
    <property type="match status" value="1"/>
</dbReference>
<dbReference type="Gene3D" id="3.30.420.10">
    <property type="entry name" value="Ribonuclease H-like superfamily/Ribonuclease H"/>
    <property type="match status" value="1"/>
</dbReference>
<dbReference type="InterPro" id="IPR000477">
    <property type="entry name" value="RT_dom"/>
</dbReference>
<keyword evidence="3" id="KW-1185">Reference proteome</keyword>
<dbReference type="InterPro" id="IPR012337">
    <property type="entry name" value="RNaseH-like_sf"/>
</dbReference>
<dbReference type="GO" id="GO:0042575">
    <property type="term" value="C:DNA polymerase complex"/>
    <property type="evidence" value="ECO:0007669"/>
    <property type="project" value="UniProtKB-ARBA"/>
</dbReference>
<dbReference type="GO" id="GO:0015074">
    <property type="term" value="P:DNA integration"/>
    <property type="evidence" value="ECO:0007669"/>
    <property type="project" value="InterPro"/>
</dbReference>
<dbReference type="PANTHER" id="PTHR47331">
    <property type="entry name" value="PHD-TYPE DOMAIN-CONTAINING PROTEIN"/>
    <property type="match status" value="1"/>
</dbReference>
<dbReference type="SUPFAM" id="SSF56672">
    <property type="entry name" value="DNA/RNA polymerases"/>
    <property type="match status" value="1"/>
</dbReference>
<dbReference type="Pfam" id="PF00078">
    <property type="entry name" value="RVT_1"/>
    <property type="match status" value="1"/>
</dbReference>
<dbReference type="InterPro" id="IPR043128">
    <property type="entry name" value="Rev_trsase/Diguanyl_cyclase"/>
</dbReference>
<dbReference type="SUPFAM" id="SSF53098">
    <property type="entry name" value="Ribonuclease H-like"/>
    <property type="match status" value="1"/>
</dbReference>
<proteinExistence type="predicted"/>
<accession>A0A914MXM5</accession>
<reference evidence="4" key="1">
    <citation type="submission" date="2022-11" db="UniProtKB">
        <authorList>
            <consortium name="WormBaseParasite"/>
        </authorList>
    </citation>
    <scope>IDENTIFICATION</scope>
</reference>
<dbReference type="CDD" id="cd00303">
    <property type="entry name" value="retropepsin_like"/>
    <property type="match status" value="1"/>
</dbReference>
<dbReference type="InterPro" id="IPR036397">
    <property type="entry name" value="RNaseH_sf"/>
</dbReference>
<keyword evidence="1" id="KW-0472">Membrane</keyword>
<dbReference type="Pfam" id="PF17921">
    <property type="entry name" value="Integrase_H2C2"/>
    <property type="match status" value="1"/>
</dbReference>
<sequence>MANRTFAGPLKMRLGPLRKRTIGYIKSIKELSDNGINPESITSLRAQQLKLTRSVEVLEQINTDWAKLIGLEAQDRKEDMLKDYNTHAEGEDGFIALIETARDLSCEIEAKLIEFSSSSHNDNSFVNTSSAHLTSIRLPVCNLPLFNGKVSDWPSFWSLFEVSIDKNNNLDDSEKLTYLLASLARPHPYSEVSGFAITALNYPLVVNHLRKRFGDEISVKRSLYGELNKLCPRALKTEDVRQNWINVHRITQQLKALGEEIDNGALLQQIENKFGGWASCVILEEQNKNPTNWTINRLLDSIDKHLKIKEAVYGQSSSSNYRRPPPRQNHNVFTNNIERDKNTNWREPKPEINRYSNETNKKRRPCVFCEIDNHSSVQCKKYINFESRIQRLKDLRKCTKCFERNHIAKFCKNNKIKCQSCTQPHYFAVCPKNTIKRETIHNIRERTEENMNTDPGFSQEDMNCLIDIREVNRTQNNRELEKINTLSLKDKNIKTLLMTKNIEYLNSRKESIRGFTLMDPGATCTLISERFAQKLGISDLEIKPKTELEVDGYGGKKSRFISYRIKIEFKLKNGTITSAEVYTTPNLDQMKIYCPCDPREFWLHDDKEIEVKQRTPDILFGLSDVLKLLENIENLSNQRFLLRTKVGPIICGRAKIKEAEIKDETQYVMSAVGEITEKGEEKDFWNLETIGIRDPGLTIPDDEIAWKQFRDSINQLPDGRYEVGWPWRLESKRTLQSNFGVSLGRLRSLWKRYRETPEVLETIDKTIKEQLDLNMIEIAPKDSNIVHYLPHQPVFKSSSSFTKLRVVFDAGSGKTPLNNELLRGAVLLPQLPGILIRTFMFNNLLIADIAKAFLQIQLRPEDRDVTRFLWVKDIKHQPDYTNLISYRFTRVLFGVISSPFLLIATILHHLEKIKSPLSEEIKTNLYMDNIILGAKNTNEIQEKYKELIQIFNRAKMRVREFCCNSVEGNNIFEENDKHPSIESKSLKFLGIKWEIEKDEYCQKLPGGNYQTITKRELLSLIHSIFDPLGLIGPTLLPAKLLYQKVCARNINWNDKLEENELIEINQIIDGWVEQEFNRPRKIVHGCDNTETLQMHCFADSSMKAYAINIYLRITCPHKTNTSLIFAKNRIVPKGKEKTLTIPRLELLAILIGTRAISFVTNEIKQPIEKTILWSDSLIATSWIQTIKHKETFINNRVMEIRQNKEIEYRYVPTKDNPADIGSKGSSGPELAKNSLWWNGPLWLGKDEQNWPNDRSFTIKTEPQTPVLCYKLANVGEKNDFIPRVEKYSSFWKLIYTTMFILRFINITIWSKLNKIEKPWLSKIKIKGNFDANDIKLTKILLIKQAQTRENLPTAQIETLNLFYDENNVLRCKTRLQNLPNGYDFANPIYLPRNDPLTKHIILNEHKSRQHSGLQSTLANLKLTYFIPRARNLVKNTLKSCLEKCQRLKPYQLAKMPPLPESRITPSRVFQNTGLDFMGPIIVKDIDEERSKRWILLLTCLSTRTIHLEVVTSISTHAFLNAFRKFVARRTRPDYILSDNGSSFKLAEKTLKRIKPDQIIDEGLQKYFAEENINWKFITPLAPWEGGVYERINGMIKSNIRKSIGRKILDNDDFNTLICEVEAIINCRPLIQIDDEPETIILRPIDFTYPFAHQGFPPISVEKDPDYLPNVDSAEKMVIEWKKHNTIINKFWEYWSINYLIMLRERRDEHHNPKFSAKGTPQVGEIVQIYDERLPKGCWKIGKVIENGKNRSIKLKLGNGKILNRPPNHLYSLEIPRNEENEVIREQSIILKSKHKKRKVTDNILFFCILAIILPGSLLQSPMICPGQKNEMYWRIKKNHQPCVNFTENPPLPTTHSFDIYQPNIDLVPIPAAHCSILSTNYKYKKDLLNIPHIFSTNRKEEISIEECNRIWKKSKCRLGELTGNRNTSHTNNKAKIEYSYWSIGYQETGESNCFLSKISIYAKPDSSSIFSPGVDISHCRYENAACLLEDDSLIIWEAENKEKNEKMCKFSRVRKWKGTWMGRIWLADNKEIGISFTNNPTKIIDCNKELIISEQGYAVPAQQYQILSLKEKIRRKRENKNTRSGLILSNQLAAELTATEILSTEKVKKVFNHLTSILCAKDINGEHQNKLISGTDSNIVATLIMNTPYVLGKWISNEILETRTCFPIPYENITFLPNEKCYKEIPINVTLKEKTIKAYLEPKTLTIVEKASETPCSYERFITIFIGKKLLRIDQKTGKNKEINEKQIHELTLDLQKPIHLPQIETHAFHNLIIKNYSDPRIEILQMFQTYGIDKKFEQEKIENAIKNGEYVHTEETVKNPLTSILEKIWEINLEKMWIRMVALYITYIWLFDNILPFLLKYIKNTRIGRFLAQVLIMIGKTPESEKTEEIIMNTMRKIKDEKKDEEERNEEIRLRAAASVV</sequence>
<feature type="transmembrane region" description="Helical" evidence="1">
    <location>
        <begin position="2337"/>
        <end position="2360"/>
    </location>
</feature>
<dbReference type="InterPro" id="IPR001584">
    <property type="entry name" value="Integrase_cat-core"/>
</dbReference>
<dbReference type="Pfam" id="PF18701">
    <property type="entry name" value="DUF5641"/>
    <property type="match status" value="1"/>
</dbReference>
<dbReference type="PANTHER" id="PTHR47331:SF5">
    <property type="entry name" value="RIBONUCLEASE H"/>
    <property type="match status" value="1"/>
</dbReference>
<dbReference type="PROSITE" id="PS50994">
    <property type="entry name" value="INTEGRASE"/>
    <property type="match status" value="1"/>
</dbReference>
<evidence type="ECO:0000256" key="1">
    <source>
        <dbReference type="SAM" id="Phobius"/>
    </source>
</evidence>
<keyword evidence="1" id="KW-0812">Transmembrane</keyword>
<keyword evidence="1" id="KW-1133">Transmembrane helix</keyword>
<dbReference type="Gene3D" id="3.10.10.10">
    <property type="entry name" value="HIV Type 1 Reverse Transcriptase, subunit A, domain 1"/>
    <property type="match status" value="1"/>
</dbReference>
<dbReference type="Proteomes" id="UP000887563">
    <property type="component" value="Unplaced"/>
</dbReference>
<dbReference type="Pfam" id="PF03564">
    <property type="entry name" value="DUF1759"/>
    <property type="match status" value="1"/>
</dbReference>
<evidence type="ECO:0000313" key="3">
    <source>
        <dbReference type="Proteomes" id="UP000887563"/>
    </source>
</evidence>
<dbReference type="InterPro" id="IPR005312">
    <property type="entry name" value="DUF1759"/>
</dbReference>
<dbReference type="InterPro" id="IPR008042">
    <property type="entry name" value="Retrotrans_Pao"/>
</dbReference>
<dbReference type="GO" id="GO:0003676">
    <property type="term" value="F:nucleic acid binding"/>
    <property type="evidence" value="ECO:0007669"/>
    <property type="project" value="InterPro"/>
</dbReference>
<dbReference type="InterPro" id="IPR043502">
    <property type="entry name" value="DNA/RNA_pol_sf"/>
</dbReference>
<dbReference type="Gene3D" id="3.30.70.270">
    <property type="match status" value="1"/>
</dbReference>
<dbReference type="InterPro" id="IPR040676">
    <property type="entry name" value="DUF5641"/>
</dbReference>
<protein>
    <submittedName>
        <fullName evidence="4">Integrase catalytic domain-containing protein</fullName>
    </submittedName>
</protein>